<keyword evidence="3" id="KW-0540">Nuclease</keyword>
<dbReference type="GO" id="GO:0016779">
    <property type="term" value="F:nucleotidyltransferase activity"/>
    <property type="evidence" value="ECO:0007669"/>
    <property type="project" value="UniProtKB-KW"/>
</dbReference>
<dbReference type="Pfam" id="PF00078">
    <property type="entry name" value="RVT_1"/>
    <property type="match status" value="1"/>
</dbReference>
<dbReference type="InterPro" id="IPR043502">
    <property type="entry name" value="DNA/RNA_pol_sf"/>
</dbReference>
<evidence type="ECO:0000313" key="10">
    <source>
        <dbReference type="Proteomes" id="UP000054047"/>
    </source>
</evidence>
<keyword evidence="2" id="KW-0548">Nucleotidyltransferase</keyword>
<dbReference type="PROSITE" id="PS50878">
    <property type="entry name" value="RT_POL"/>
    <property type="match status" value="1"/>
</dbReference>
<dbReference type="GO" id="GO:0004190">
    <property type="term" value="F:aspartic-type endopeptidase activity"/>
    <property type="evidence" value="ECO:0007669"/>
    <property type="project" value="InterPro"/>
</dbReference>
<dbReference type="EMBL" id="KN735064">
    <property type="protein sequence ID" value="KIH56932.1"/>
    <property type="molecule type" value="Genomic_DNA"/>
</dbReference>
<evidence type="ECO:0000259" key="7">
    <source>
        <dbReference type="PROSITE" id="PS50175"/>
    </source>
</evidence>
<keyword evidence="9" id="KW-0645">Protease</keyword>
<accession>A0A0C2D4A6</accession>
<dbReference type="Gene3D" id="2.40.70.10">
    <property type="entry name" value="Acid Proteases"/>
    <property type="match status" value="1"/>
</dbReference>
<keyword evidence="4" id="KW-0255">Endonuclease</keyword>
<gene>
    <name evidence="9" type="ORF">ANCDUO_12884</name>
</gene>
<feature type="domain" description="Peptidase A2" evidence="7">
    <location>
        <begin position="293"/>
        <end position="331"/>
    </location>
</feature>
<dbReference type="SUPFAM" id="SSF50630">
    <property type="entry name" value="Acid proteases"/>
    <property type="match status" value="1"/>
</dbReference>
<dbReference type="InterPro" id="IPR021109">
    <property type="entry name" value="Peptidase_aspartic_dom_sf"/>
</dbReference>
<feature type="non-terminal residue" evidence="9">
    <location>
        <position position="575"/>
    </location>
</feature>
<keyword evidence="5" id="KW-0378">Hydrolase</keyword>
<dbReference type="PROSITE" id="PS50175">
    <property type="entry name" value="ASP_PROT_RETROV"/>
    <property type="match status" value="1"/>
</dbReference>
<dbReference type="InterPro" id="IPR000477">
    <property type="entry name" value="RT_dom"/>
</dbReference>
<evidence type="ECO:0000259" key="8">
    <source>
        <dbReference type="PROSITE" id="PS50878"/>
    </source>
</evidence>
<name>A0A0C2D4A6_9BILA</name>
<dbReference type="CDD" id="cd01647">
    <property type="entry name" value="RT_LTR"/>
    <property type="match status" value="1"/>
</dbReference>
<dbReference type="GO" id="GO:0006508">
    <property type="term" value="P:proteolysis"/>
    <property type="evidence" value="ECO:0007669"/>
    <property type="project" value="UniProtKB-KW"/>
</dbReference>
<feature type="domain" description="Reverse transcriptase" evidence="8">
    <location>
        <begin position="453"/>
        <end position="575"/>
    </location>
</feature>
<dbReference type="Pfam" id="PF13975">
    <property type="entry name" value="gag-asp_proteas"/>
    <property type="match status" value="1"/>
</dbReference>
<dbReference type="PANTHER" id="PTHR37984:SF5">
    <property type="entry name" value="PROTEIN NYNRIN-LIKE"/>
    <property type="match status" value="1"/>
</dbReference>
<dbReference type="Proteomes" id="UP000054047">
    <property type="component" value="Unassembled WGS sequence"/>
</dbReference>
<dbReference type="InterPro" id="IPR050951">
    <property type="entry name" value="Retrovirus_Pol_polyprotein"/>
</dbReference>
<dbReference type="Gene3D" id="3.10.10.10">
    <property type="entry name" value="HIV Type 1 Reverse Transcriptase, subunit A, domain 1"/>
    <property type="match status" value="1"/>
</dbReference>
<evidence type="ECO:0000256" key="4">
    <source>
        <dbReference type="ARBA" id="ARBA00022759"/>
    </source>
</evidence>
<dbReference type="InterPro" id="IPR055510">
    <property type="entry name" value="DUF7083"/>
</dbReference>
<evidence type="ECO:0000256" key="2">
    <source>
        <dbReference type="ARBA" id="ARBA00022695"/>
    </source>
</evidence>
<dbReference type="InterPro" id="IPR001995">
    <property type="entry name" value="Peptidase_A2_cat"/>
</dbReference>
<feature type="region of interest" description="Disordered" evidence="6">
    <location>
        <begin position="234"/>
        <end position="267"/>
    </location>
</feature>
<protein>
    <submittedName>
        <fullName evidence="9">Retroviral aspartyl protease</fullName>
    </submittedName>
</protein>
<keyword evidence="1" id="KW-0808">Transferase</keyword>
<dbReference type="PROSITE" id="PS00141">
    <property type="entry name" value="ASP_PROTEASE"/>
    <property type="match status" value="1"/>
</dbReference>
<dbReference type="PANTHER" id="PTHR37984">
    <property type="entry name" value="PROTEIN CBG26694"/>
    <property type="match status" value="1"/>
</dbReference>
<dbReference type="AlphaFoldDB" id="A0A0C2D4A6"/>
<sequence length="575" mass="65930">MCFTKWYLRYRDVFVEDAKQLTESARVRLLCEKLDCETFERYQRHVLPKEVTSIEFEETVDTLKQLFDVKMSKFPMRYQCLKLEKRDAEDYLVYTGRVNEFCERAKIHELDSDGIKCLLWIFGLKTHKDAEIRQRLIAVLDREYKAGRKMSLQELSKECENFLSLKKDSETIAGNVKTVEAAVKEKRQKRGCWNCCGDHFAQQCKSKPWFCKQCKKTGHKERFCDVANRGKAAVKGSERRRTRQSNDNNRNRGNKKTIRSSRKRARGVKIANATAEVNSTRMYVEVKVNQHPVDFLLDTGSDITLLNENVWRSMGAPKLENTNVVVRNASGSSMRIRGKMWCEFEIKGSQSEGYAYVMPHNSLLGLEWIQKNENIFYHMQTMVAGVKADQNGDVAMRLKKTYPEVFEEGLGLCTKEKANLQLVGDVLPVFKACRPVPHAAVEAVERELDRLLEMGVITPVTHSEWAAPIVCVRKSNGKLRVCADFSTGLNRTLESFDYPLPVSEDIFATLNGGAVFSRIDLSDAYLQIELSDESKKMVVINTHRGLFQYNRLPFGIKTAPGIFQQIMNKMVAGLR</sequence>
<organism evidence="9 10">
    <name type="scientific">Ancylostoma duodenale</name>
    <dbReference type="NCBI Taxonomy" id="51022"/>
    <lineage>
        <taxon>Eukaryota</taxon>
        <taxon>Metazoa</taxon>
        <taxon>Ecdysozoa</taxon>
        <taxon>Nematoda</taxon>
        <taxon>Chromadorea</taxon>
        <taxon>Rhabditida</taxon>
        <taxon>Rhabditina</taxon>
        <taxon>Rhabditomorpha</taxon>
        <taxon>Strongyloidea</taxon>
        <taxon>Ancylostomatidae</taxon>
        <taxon>Ancylostomatinae</taxon>
        <taxon>Ancylostoma</taxon>
    </lineage>
</organism>
<feature type="compositionally biased region" description="Basic residues" evidence="6">
    <location>
        <begin position="252"/>
        <end position="267"/>
    </location>
</feature>
<dbReference type="SUPFAM" id="SSF56672">
    <property type="entry name" value="DNA/RNA polymerases"/>
    <property type="match status" value="1"/>
</dbReference>
<evidence type="ECO:0000256" key="6">
    <source>
        <dbReference type="SAM" id="MobiDB-lite"/>
    </source>
</evidence>
<dbReference type="GO" id="GO:0004519">
    <property type="term" value="F:endonuclease activity"/>
    <property type="evidence" value="ECO:0007669"/>
    <property type="project" value="UniProtKB-KW"/>
</dbReference>
<evidence type="ECO:0000256" key="3">
    <source>
        <dbReference type="ARBA" id="ARBA00022722"/>
    </source>
</evidence>
<dbReference type="InterPro" id="IPR043128">
    <property type="entry name" value="Rev_trsase/Diguanyl_cyclase"/>
</dbReference>
<evidence type="ECO:0000313" key="9">
    <source>
        <dbReference type="EMBL" id="KIH56932.1"/>
    </source>
</evidence>
<proteinExistence type="predicted"/>
<dbReference type="InterPro" id="IPR001969">
    <property type="entry name" value="Aspartic_peptidase_AS"/>
</dbReference>
<dbReference type="OrthoDB" id="5850509at2759"/>
<evidence type="ECO:0000256" key="1">
    <source>
        <dbReference type="ARBA" id="ARBA00022679"/>
    </source>
</evidence>
<reference evidence="9 10" key="1">
    <citation type="submission" date="2013-12" db="EMBL/GenBank/DDBJ databases">
        <title>Draft genome of the parsitic nematode Ancylostoma duodenale.</title>
        <authorList>
            <person name="Mitreva M."/>
        </authorList>
    </citation>
    <scope>NUCLEOTIDE SEQUENCE [LARGE SCALE GENOMIC DNA]</scope>
    <source>
        <strain evidence="9 10">Zhejiang</strain>
    </source>
</reference>
<dbReference type="Gene3D" id="3.30.70.270">
    <property type="match status" value="1"/>
</dbReference>
<keyword evidence="10" id="KW-1185">Reference proteome</keyword>
<dbReference type="Pfam" id="PF23309">
    <property type="entry name" value="DUF7083"/>
    <property type="match status" value="1"/>
</dbReference>
<evidence type="ECO:0000256" key="5">
    <source>
        <dbReference type="ARBA" id="ARBA00022801"/>
    </source>
</evidence>